<dbReference type="EMBL" id="AP025529">
    <property type="protein sequence ID" value="BDE17625.1"/>
    <property type="molecule type" value="Genomic_DNA"/>
</dbReference>
<comment type="similarity">
    <text evidence="1">Belongs to the ycf20 family.</text>
</comment>
<organism evidence="4 5">
    <name type="scientific">Galdieria partita</name>
    <dbReference type="NCBI Taxonomy" id="83374"/>
    <lineage>
        <taxon>Eukaryota</taxon>
        <taxon>Rhodophyta</taxon>
        <taxon>Bangiophyceae</taxon>
        <taxon>Galdieriales</taxon>
        <taxon>Galdieriaceae</taxon>
        <taxon>Galdieria</taxon>
    </lineage>
</organism>
<keyword evidence="3" id="KW-0812">Transmembrane</keyword>
<accession>A0A9C7EW26</accession>
<dbReference type="InterPro" id="IPR007572">
    <property type="entry name" value="Uncharacterised_Ycf20"/>
</dbReference>
<reference evidence="4" key="1">
    <citation type="journal article" date="2022" name="Proc. Natl. Acad. Sci. U.S.A.">
        <title>Life cycle and functional genomics of the unicellular red alga Galdieria for elucidating algal and plant evolution and industrial use.</title>
        <authorList>
            <person name="Hirooka S."/>
            <person name="Itabashi T."/>
            <person name="Ichinose T.M."/>
            <person name="Onuma R."/>
            <person name="Fujiwara T."/>
            <person name="Yamashita S."/>
            <person name="Jong L.W."/>
            <person name="Tomita R."/>
            <person name="Iwane A.H."/>
            <person name="Miyagishima S.Y."/>
        </authorList>
    </citation>
    <scope>NUCLEOTIDE SEQUENCE</scope>
    <source>
        <strain evidence="4">NBRC 102759</strain>
    </source>
</reference>
<keyword evidence="4" id="KW-0150">Chloroplast</keyword>
<sequence length="83" mass="9421">MQLIVVNTLLGIFSSNLLCTIYPQTGDWSLYITSCIIASYEIIAYISYNRLIKKTHRNMINSVNGFKIGLIYGFYLDAFKLGS</sequence>
<gene>
    <name evidence="4" type="primary">ycf20</name>
    <name evidence="4" type="ORF">GpartN1_CHLp119</name>
</gene>
<protein>
    <recommendedName>
        <fullName evidence="2">Uncharacterized protein ycf20</fullName>
    </recommendedName>
</protein>
<proteinExistence type="inferred from homology"/>
<keyword evidence="3" id="KW-0472">Membrane</keyword>
<keyword evidence="5" id="KW-1185">Reference proteome</keyword>
<name>A0A9C7EW26_9RHOD</name>
<dbReference type="AlphaFoldDB" id="A0A9C7EW26"/>
<evidence type="ECO:0000256" key="3">
    <source>
        <dbReference type="SAM" id="Phobius"/>
    </source>
</evidence>
<dbReference type="Pfam" id="PF04483">
    <property type="entry name" value="DUF565"/>
    <property type="match status" value="1"/>
</dbReference>
<geneLocation type="chloroplast" evidence="4"/>
<keyword evidence="3" id="KW-1133">Transmembrane helix</keyword>
<keyword evidence="4" id="KW-0934">Plastid</keyword>
<dbReference type="Proteomes" id="UP001061958">
    <property type="component" value="Chloroplast Pltd"/>
</dbReference>
<dbReference type="PANTHER" id="PTHR33787">
    <property type="match status" value="1"/>
</dbReference>
<evidence type="ECO:0000256" key="2">
    <source>
        <dbReference type="ARBA" id="ARBA00021534"/>
    </source>
</evidence>
<evidence type="ECO:0000256" key="1">
    <source>
        <dbReference type="ARBA" id="ARBA00009846"/>
    </source>
</evidence>
<evidence type="ECO:0000313" key="5">
    <source>
        <dbReference type="Proteomes" id="UP001061958"/>
    </source>
</evidence>
<dbReference type="OrthoDB" id="1853217at2759"/>
<feature type="transmembrane region" description="Helical" evidence="3">
    <location>
        <begin position="29"/>
        <end position="48"/>
    </location>
</feature>
<dbReference type="PANTHER" id="PTHR33787:SF4">
    <property type="entry name" value="YCF20-LIKE PROTEIN"/>
    <property type="match status" value="1"/>
</dbReference>
<evidence type="ECO:0000313" key="4">
    <source>
        <dbReference type="EMBL" id="BDE17625.1"/>
    </source>
</evidence>